<comment type="subcellular location">
    <subcellularLocation>
        <location evidence="2 18">Mitochondrion inner membrane</location>
        <topology evidence="2 18">Multi-pass membrane protein</topology>
    </subcellularLocation>
</comment>
<evidence type="ECO:0000256" key="6">
    <source>
        <dbReference type="ARBA" id="ARBA00022448"/>
    </source>
</evidence>
<geneLocation type="mitochondrion" evidence="20"/>
<evidence type="ECO:0000256" key="9">
    <source>
        <dbReference type="ARBA" id="ARBA00022792"/>
    </source>
</evidence>
<dbReference type="EC" id="7.1.1.2" evidence="4 18"/>
<keyword evidence="16 18" id="KW-0472">Membrane</keyword>
<evidence type="ECO:0000256" key="7">
    <source>
        <dbReference type="ARBA" id="ARBA00022660"/>
    </source>
</evidence>
<keyword evidence="11 18" id="KW-0249">Electron transport</keyword>
<dbReference type="AlphaFoldDB" id="E2RUU4"/>
<gene>
    <name evidence="20" type="primary">ND2</name>
</gene>
<keyword evidence="6" id="KW-0813">Transport</keyword>
<dbReference type="GO" id="GO:0006120">
    <property type="term" value="P:mitochondrial electron transport, NADH to ubiquinone"/>
    <property type="evidence" value="ECO:0007669"/>
    <property type="project" value="InterPro"/>
</dbReference>
<dbReference type="PANTHER" id="PTHR46552">
    <property type="entry name" value="NADH-UBIQUINONE OXIDOREDUCTASE CHAIN 2"/>
    <property type="match status" value="1"/>
</dbReference>
<dbReference type="GO" id="GO:0008137">
    <property type="term" value="F:NADH dehydrogenase (ubiquinone) activity"/>
    <property type="evidence" value="ECO:0007669"/>
    <property type="project" value="UniProtKB-EC"/>
</dbReference>
<dbReference type="PRINTS" id="PR01436">
    <property type="entry name" value="NADHDHGNASE2"/>
</dbReference>
<dbReference type="PANTHER" id="PTHR46552:SF1">
    <property type="entry name" value="NADH-UBIQUINONE OXIDOREDUCTASE CHAIN 2"/>
    <property type="match status" value="1"/>
</dbReference>
<keyword evidence="7 18" id="KW-0679">Respiratory chain</keyword>
<accession>E2RUU4</accession>
<evidence type="ECO:0000256" key="5">
    <source>
        <dbReference type="ARBA" id="ARBA00021008"/>
    </source>
</evidence>
<evidence type="ECO:0000256" key="18">
    <source>
        <dbReference type="RuleBase" id="RU003403"/>
    </source>
</evidence>
<reference evidence="20" key="1">
    <citation type="journal article" date="2011" name="Mol. Phylogenet. Evol.">
        <title>Exploring the molecular phylogeny of phasmids with whole mitochondrial genome sequences.</title>
        <authorList>
            <person name="Komoto N."/>
            <person name="Yukuhiro K."/>
            <person name="Ueda K."/>
            <person name="Tomita S."/>
        </authorList>
    </citation>
    <scope>NUCLEOTIDE SEQUENCE</scope>
</reference>
<feature type="transmembrane region" description="Helical" evidence="18">
    <location>
        <begin position="5"/>
        <end position="21"/>
    </location>
</feature>
<keyword evidence="14 18" id="KW-0830">Ubiquinone</keyword>
<evidence type="ECO:0000256" key="1">
    <source>
        <dbReference type="ARBA" id="ARBA00003257"/>
    </source>
</evidence>
<dbReference type="InterPro" id="IPR001750">
    <property type="entry name" value="ND/Mrp_TM"/>
</dbReference>
<feature type="transmembrane region" description="Helical" evidence="18">
    <location>
        <begin position="235"/>
        <end position="254"/>
    </location>
</feature>
<dbReference type="InterPro" id="IPR003917">
    <property type="entry name" value="NADH_UbQ_OxRdtase_chain2"/>
</dbReference>
<evidence type="ECO:0000256" key="10">
    <source>
        <dbReference type="ARBA" id="ARBA00022967"/>
    </source>
</evidence>
<dbReference type="GeneID" id="9978594"/>
<keyword evidence="13 18" id="KW-0520">NAD</keyword>
<keyword evidence="8 18" id="KW-0812">Transmembrane</keyword>
<protein>
    <recommendedName>
        <fullName evidence="5 18">NADH-ubiquinone oxidoreductase chain 2</fullName>
        <ecNumber evidence="4 18">7.1.1.2</ecNumber>
    </recommendedName>
</protein>
<proteinExistence type="inferred from homology"/>
<feature type="transmembrane region" description="Helical" evidence="18">
    <location>
        <begin position="144"/>
        <end position="165"/>
    </location>
</feature>
<evidence type="ECO:0000259" key="19">
    <source>
        <dbReference type="Pfam" id="PF00361"/>
    </source>
</evidence>
<evidence type="ECO:0000256" key="13">
    <source>
        <dbReference type="ARBA" id="ARBA00023027"/>
    </source>
</evidence>
<organism evidence="20">
    <name type="scientific">Ramulus mikado</name>
    <dbReference type="NCBI Taxonomy" id="2823491"/>
    <lineage>
        <taxon>Eukaryota</taxon>
        <taxon>Metazoa</taxon>
        <taxon>Ecdysozoa</taxon>
        <taxon>Arthropoda</taxon>
        <taxon>Hexapoda</taxon>
        <taxon>Insecta</taxon>
        <taxon>Pterygota</taxon>
        <taxon>Neoptera</taxon>
        <taxon>Polyneoptera</taxon>
        <taxon>Phasmatodea</taxon>
        <taxon>Verophasmatodea</taxon>
        <taxon>Anareolatae</taxon>
        <taxon>Phasmatidae</taxon>
        <taxon>Clitumninae</taxon>
        <taxon>Clitumnini</taxon>
        <taxon>Ramulus</taxon>
    </lineage>
</organism>
<evidence type="ECO:0000256" key="16">
    <source>
        <dbReference type="ARBA" id="ARBA00023136"/>
    </source>
</evidence>
<feature type="transmembrane region" description="Helical" evidence="18">
    <location>
        <begin position="266"/>
        <end position="287"/>
    </location>
</feature>
<evidence type="ECO:0000256" key="4">
    <source>
        <dbReference type="ARBA" id="ARBA00012944"/>
    </source>
</evidence>
<feature type="transmembrane region" description="Helical" evidence="18">
    <location>
        <begin position="57"/>
        <end position="81"/>
    </location>
</feature>
<comment type="catalytic activity">
    <reaction evidence="17 18">
        <text>a ubiquinone + NADH + 5 H(+)(in) = a ubiquinol + NAD(+) + 4 H(+)(out)</text>
        <dbReference type="Rhea" id="RHEA:29091"/>
        <dbReference type="Rhea" id="RHEA-COMP:9565"/>
        <dbReference type="Rhea" id="RHEA-COMP:9566"/>
        <dbReference type="ChEBI" id="CHEBI:15378"/>
        <dbReference type="ChEBI" id="CHEBI:16389"/>
        <dbReference type="ChEBI" id="CHEBI:17976"/>
        <dbReference type="ChEBI" id="CHEBI:57540"/>
        <dbReference type="ChEBI" id="CHEBI:57945"/>
        <dbReference type="EC" id="7.1.1.2"/>
    </reaction>
</comment>
<comment type="function">
    <text evidence="18">Core subunit of the mitochondrial membrane respiratory chain NADH dehydrogenase (Complex I) which catalyzes electron transfer from NADH through the respiratory chain, using ubiquinone as an electron acceptor. Essential for the catalytic activity and assembly of complex I.</text>
</comment>
<comment type="similarity">
    <text evidence="3 18">Belongs to the complex I subunit 2 family.</text>
</comment>
<dbReference type="CTD" id="4536"/>
<evidence type="ECO:0000313" key="20">
    <source>
        <dbReference type="EMBL" id="BAJ24478.1"/>
    </source>
</evidence>
<evidence type="ECO:0000256" key="12">
    <source>
        <dbReference type="ARBA" id="ARBA00022989"/>
    </source>
</evidence>
<evidence type="ECO:0000256" key="17">
    <source>
        <dbReference type="ARBA" id="ARBA00049551"/>
    </source>
</evidence>
<dbReference type="GO" id="GO:0005743">
    <property type="term" value="C:mitochondrial inner membrane"/>
    <property type="evidence" value="ECO:0007669"/>
    <property type="project" value="UniProtKB-SubCell"/>
</dbReference>
<keyword evidence="10 18" id="KW-1278">Translocase</keyword>
<feature type="transmembrane region" description="Helical" evidence="18">
    <location>
        <begin position="196"/>
        <end position="214"/>
    </location>
</feature>
<keyword evidence="12 18" id="KW-1133">Transmembrane helix</keyword>
<keyword evidence="15 18" id="KW-0496">Mitochondrion</keyword>
<evidence type="ECO:0000256" key="15">
    <source>
        <dbReference type="ARBA" id="ARBA00023128"/>
    </source>
</evidence>
<feature type="domain" description="NADH:quinone oxidoreductase/Mrp antiporter transmembrane" evidence="19">
    <location>
        <begin position="23"/>
        <end position="282"/>
    </location>
</feature>
<dbReference type="EMBL" id="AB477463">
    <property type="protein sequence ID" value="BAJ24478.1"/>
    <property type="molecule type" value="Genomic_DNA"/>
</dbReference>
<feature type="transmembrane region" description="Helical" evidence="18">
    <location>
        <begin position="315"/>
        <end position="334"/>
    </location>
</feature>
<name>E2RUU4_9NEOP</name>
<comment type="function">
    <text evidence="1">Core subunit of the mitochondrial membrane respiratory chain NADH dehydrogenase (Complex I) that is believed to belong to the minimal assembly required for catalysis. Complex I functions in the transfer of electrons from NADH to the respiratory chain. The immediate electron acceptor for the enzyme is believed to be ubiquinone.</text>
</comment>
<evidence type="ECO:0000256" key="3">
    <source>
        <dbReference type="ARBA" id="ARBA00007012"/>
    </source>
</evidence>
<evidence type="ECO:0000256" key="11">
    <source>
        <dbReference type="ARBA" id="ARBA00022982"/>
    </source>
</evidence>
<evidence type="ECO:0000256" key="8">
    <source>
        <dbReference type="ARBA" id="ARBA00022692"/>
    </source>
</evidence>
<evidence type="ECO:0000256" key="2">
    <source>
        <dbReference type="ARBA" id="ARBA00004448"/>
    </source>
</evidence>
<sequence>MNKSTNLLFMSILMLSVMISISSNSWFLVWMGMEMNIMSFIPMILKQNNLNSKEASLTYFMVQTIASMLLMMSFIMMMLNINKNNMNNTGEMLLTSSIMMKGGISPFHFWLPKMMEGINWISCTILMTWQKIIPMMLLSNMMKINMITITAMIMSIIIGAIGGLNQTSLRKLMAYSSISNSGWMLLAMMISETMWLTYFAFYMLMTITFTLMVNKHKIYHMNQLMSMNETTLIKFMLMLNMLSISGLPPMMGFLPKWMIIQSTMSSMQITIMTVMVMLTLVTIFYYLRIMFSALMMSNIELKWNLNTKMNTKTNMMLAIMSIMGLTTITMMISLY</sequence>
<evidence type="ECO:0000256" key="14">
    <source>
        <dbReference type="ARBA" id="ARBA00023075"/>
    </source>
</evidence>
<dbReference type="RefSeq" id="YP_004021852.1">
    <property type="nucleotide sequence ID" value="NC_014702.1"/>
</dbReference>
<dbReference type="InterPro" id="IPR050175">
    <property type="entry name" value="Complex_I_Subunit_2"/>
</dbReference>
<keyword evidence="9 18" id="KW-0999">Mitochondrion inner membrane</keyword>
<dbReference type="Pfam" id="PF00361">
    <property type="entry name" value="Proton_antipo_M"/>
    <property type="match status" value="1"/>
</dbReference>